<dbReference type="InterPro" id="IPR049161">
    <property type="entry name" value="GH59_cat"/>
</dbReference>
<gene>
    <name evidence="9" type="ORF">AB5J56_02465</name>
</gene>
<feature type="domain" description="Glycosyl hydrolase family 59 C-terminal lectin" evidence="8">
    <location>
        <begin position="498"/>
        <end position="663"/>
    </location>
</feature>
<evidence type="ECO:0000259" key="8">
    <source>
        <dbReference type="Pfam" id="PF21708"/>
    </source>
</evidence>
<evidence type="ECO:0000256" key="1">
    <source>
        <dbReference type="ARBA" id="ARBA00005637"/>
    </source>
</evidence>
<dbReference type="PANTHER" id="PTHR15172:SF1">
    <property type="entry name" value="GALACTOCEREBROSIDASE"/>
    <property type="match status" value="1"/>
</dbReference>
<dbReference type="GO" id="GO:0005764">
    <property type="term" value="C:lysosome"/>
    <property type="evidence" value="ECO:0007669"/>
    <property type="project" value="TreeGrafter"/>
</dbReference>
<dbReference type="InterPro" id="IPR001286">
    <property type="entry name" value="Glyco_hydro_59"/>
</dbReference>
<evidence type="ECO:0000259" key="7">
    <source>
        <dbReference type="Pfam" id="PF02057"/>
    </source>
</evidence>
<dbReference type="InterPro" id="IPR013785">
    <property type="entry name" value="Aldolase_TIM"/>
</dbReference>
<dbReference type="Pfam" id="PF02057">
    <property type="entry name" value="Glyco_hydro_59"/>
    <property type="match status" value="1"/>
</dbReference>
<dbReference type="InterPro" id="IPR049162">
    <property type="entry name" value="GH59_C"/>
</dbReference>
<dbReference type="Gene3D" id="3.20.20.70">
    <property type="entry name" value="Aldolase class I"/>
    <property type="match status" value="1"/>
</dbReference>
<feature type="chain" id="PRO_5044267337" description="galactosylceramidase" evidence="6">
    <location>
        <begin position="19"/>
        <end position="922"/>
    </location>
</feature>
<proteinExistence type="inferred from homology"/>
<organism evidence="9">
    <name type="scientific">Streptomyces sp. R21</name>
    <dbReference type="NCBI Taxonomy" id="3238627"/>
    <lineage>
        <taxon>Bacteria</taxon>
        <taxon>Bacillati</taxon>
        <taxon>Actinomycetota</taxon>
        <taxon>Actinomycetes</taxon>
        <taxon>Kitasatosporales</taxon>
        <taxon>Streptomycetaceae</taxon>
        <taxon>Streptomyces</taxon>
    </lineage>
</organism>
<protein>
    <recommendedName>
        <fullName evidence="2">galactosylceramidase</fullName>
        <ecNumber evidence="2">3.2.1.46</ecNumber>
    </recommendedName>
    <alternativeName>
        <fullName evidence="5">Galactosylceramidase</fullName>
    </alternativeName>
</protein>
<dbReference type="EC" id="3.2.1.46" evidence="2"/>
<dbReference type="PANTHER" id="PTHR15172">
    <property type="entry name" value="GALACTOCEREBROSIDASE"/>
    <property type="match status" value="1"/>
</dbReference>
<dbReference type="Gene3D" id="3.20.20.80">
    <property type="entry name" value="Glycosidases"/>
    <property type="match status" value="1"/>
</dbReference>
<accession>A0AB39P1L4</accession>
<dbReference type="InterPro" id="IPR017853">
    <property type="entry name" value="GH"/>
</dbReference>
<dbReference type="Gene3D" id="2.60.120.260">
    <property type="entry name" value="Galactose-binding domain-like"/>
    <property type="match status" value="2"/>
</dbReference>
<feature type="signal peptide" evidence="6">
    <location>
        <begin position="1"/>
        <end position="18"/>
    </location>
</feature>
<dbReference type="GO" id="GO:0006683">
    <property type="term" value="P:galactosylceramide catabolic process"/>
    <property type="evidence" value="ECO:0007669"/>
    <property type="project" value="InterPro"/>
</dbReference>
<dbReference type="GO" id="GO:0004336">
    <property type="term" value="F:galactosylceramidase activity"/>
    <property type="evidence" value="ECO:0007669"/>
    <property type="project" value="UniProtKB-EC"/>
</dbReference>
<dbReference type="Pfam" id="PF21708">
    <property type="entry name" value="Glyco_hydro_59_C"/>
    <property type="match status" value="1"/>
</dbReference>
<dbReference type="EMBL" id="CP163435">
    <property type="protein sequence ID" value="XDQ23631.1"/>
    <property type="molecule type" value="Genomic_DNA"/>
</dbReference>
<dbReference type="Gene3D" id="2.60.120.560">
    <property type="entry name" value="Exo-inulinase, domain 1"/>
    <property type="match status" value="1"/>
</dbReference>
<dbReference type="GO" id="GO:0016020">
    <property type="term" value="C:membrane"/>
    <property type="evidence" value="ECO:0007669"/>
    <property type="project" value="GOC"/>
</dbReference>
<keyword evidence="3" id="KW-0443">Lipid metabolism</keyword>
<evidence type="ECO:0000256" key="2">
    <source>
        <dbReference type="ARBA" id="ARBA00012657"/>
    </source>
</evidence>
<evidence type="ECO:0000256" key="6">
    <source>
        <dbReference type="SAM" id="SignalP"/>
    </source>
</evidence>
<feature type="domain" description="Glycosyl hydrolase family 59 catalytic" evidence="7">
    <location>
        <begin position="35"/>
        <end position="335"/>
    </location>
</feature>
<name>A0AB39P1L4_9ACTN</name>
<evidence type="ECO:0000256" key="5">
    <source>
        <dbReference type="ARBA" id="ARBA00033098"/>
    </source>
</evidence>
<keyword evidence="4" id="KW-0442">Lipid degradation</keyword>
<evidence type="ECO:0000256" key="4">
    <source>
        <dbReference type="ARBA" id="ARBA00022963"/>
    </source>
</evidence>
<reference evidence="9" key="1">
    <citation type="submission" date="2024-07" db="EMBL/GenBank/DDBJ databases">
        <authorList>
            <person name="Yu S.T."/>
        </authorList>
    </citation>
    <scope>NUCLEOTIDE SEQUENCE</scope>
    <source>
        <strain evidence="9">R21</strain>
    </source>
</reference>
<dbReference type="AlphaFoldDB" id="A0AB39P1L4"/>
<evidence type="ECO:0000256" key="3">
    <source>
        <dbReference type="ARBA" id="ARBA00022919"/>
    </source>
</evidence>
<sequence length="922" mass="95314">MALAAALLVGTSATQAVAASTTTITVNGSSSGMTFDGEGAISGGGGNSRLLADYPPGQQSQILDYLFKPGYGAQVQILKLETGGSGNSTSGAEPSIEETKGNINCDAGYEFWLAQQAVQRNPGIKLYGLTWSAPAWVGSTFYNAGGIQYVLDWLGCAKQHGLTISYMGGWNEHSYDASWFSQLRSALDNNGYGSVRIVAADANDSGWSTADGLANNPAFKAATAKVGNHYPCSPYNGSSSYTQCTSTPTAQGLGLPLWASENGTLDYQAGGAPMARTDNLVYLQGKMVANINWPIVASAYPDVSFVGQGLIRADRPWSGTYDVGLSTWAMAHTTQFAQPGWKYLDGGSGYLGGSSYTQGSYVSLKSPNNHDWSTIVETTRASGPQTVTFNVGGGLSTGTVHIWSTNLASSDSATWFARNQDVTPDGSGNFTVTLQPDRSYSFTTTTGQGKGTAVSPAAADLTLPYSDDFSSAARGSQPRYLGTMEGAFDVQPCVGRSGNCVQQETPARPLEWGFFNGDTRPYTAGGNGNWTNYQVSADVMNKAAGSVGIAGRQQSAGEQWNAGEDPTHVKGYWFALSDSGAWSVTRSDFSDNVVTLASGTASGAAGLGTWHHLTLGFSGSTITAAIDGTKVATVTDTAYGAGKVALFTGHYTAGDQFANLAVTPLSGGTPQTVTVPYSTTGSGVDQWQYSGSWSSGGGNTWSDTSGDTATLTFKGSYVALDSVVYDSQGIVTVSVDGGAATSVDLYRNATQGVTAPVFTANNLDPTASHTLKVTVTGTKNSASKGSWASVASAVVGTPQTIPYSTTGSGVDQWQYAGSWPSGGGNTWSDTAGDTATLSFRGSGVTLDSIVYDSQGIVTVSVDGGAATSVDLYRNATQGVTAPVFTANNLDPTASHTLKVTVTGTKNAASKGSWASVADAVIT</sequence>
<keyword evidence="6" id="KW-0732">Signal</keyword>
<comment type="similarity">
    <text evidence="1">Belongs to the glycosyl hydrolase 59 family.</text>
</comment>
<dbReference type="RefSeq" id="WP_369229532.1">
    <property type="nucleotide sequence ID" value="NZ_CP163435.1"/>
</dbReference>
<evidence type="ECO:0000313" key="9">
    <source>
        <dbReference type="EMBL" id="XDQ23631.1"/>
    </source>
</evidence>
<keyword evidence="3" id="KW-0746">Sphingolipid metabolism</keyword>
<dbReference type="SUPFAM" id="SSF51445">
    <property type="entry name" value="(Trans)glycosidases"/>
    <property type="match status" value="1"/>
</dbReference>